<reference evidence="4" key="1">
    <citation type="journal article" date="2019" name="Int. J. Syst. Evol. Microbiol.">
        <title>The Global Catalogue of Microorganisms (GCM) 10K type strain sequencing project: providing services to taxonomists for standard genome sequencing and annotation.</title>
        <authorList>
            <consortium name="The Broad Institute Genomics Platform"/>
            <consortium name="The Broad Institute Genome Sequencing Center for Infectious Disease"/>
            <person name="Wu L."/>
            <person name="Ma J."/>
        </authorList>
    </citation>
    <scope>NUCLEOTIDE SEQUENCE [LARGE SCALE GENOMIC DNA]</scope>
    <source>
        <strain evidence="4">CGMCC 4.7132</strain>
    </source>
</reference>
<organism evidence="3 4">
    <name type="scientific">Sphaerisporangium dianthi</name>
    <dbReference type="NCBI Taxonomy" id="1436120"/>
    <lineage>
        <taxon>Bacteria</taxon>
        <taxon>Bacillati</taxon>
        <taxon>Actinomycetota</taxon>
        <taxon>Actinomycetes</taxon>
        <taxon>Streptosporangiales</taxon>
        <taxon>Streptosporangiaceae</taxon>
        <taxon>Sphaerisporangium</taxon>
    </lineage>
</organism>
<evidence type="ECO:0000256" key="2">
    <source>
        <dbReference type="SAM" id="SignalP"/>
    </source>
</evidence>
<name>A0ABV9CK63_9ACTN</name>
<evidence type="ECO:0000313" key="4">
    <source>
        <dbReference type="Proteomes" id="UP001596004"/>
    </source>
</evidence>
<feature type="region of interest" description="Disordered" evidence="1">
    <location>
        <begin position="73"/>
        <end position="96"/>
    </location>
</feature>
<comment type="caution">
    <text evidence="3">The sequence shown here is derived from an EMBL/GenBank/DDBJ whole genome shotgun (WGS) entry which is preliminary data.</text>
</comment>
<keyword evidence="4" id="KW-1185">Reference proteome</keyword>
<dbReference type="Proteomes" id="UP001596004">
    <property type="component" value="Unassembled WGS sequence"/>
</dbReference>
<proteinExistence type="predicted"/>
<dbReference type="RefSeq" id="WP_380841556.1">
    <property type="nucleotide sequence ID" value="NZ_JBHSFP010000011.1"/>
</dbReference>
<accession>A0ABV9CK63</accession>
<keyword evidence="2" id="KW-0732">Signal</keyword>
<evidence type="ECO:0000313" key="3">
    <source>
        <dbReference type="EMBL" id="MFC4532688.1"/>
    </source>
</evidence>
<feature type="chain" id="PRO_5046910386" evidence="2">
    <location>
        <begin position="28"/>
        <end position="279"/>
    </location>
</feature>
<feature type="signal peptide" evidence="2">
    <location>
        <begin position="1"/>
        <end position="27"/>
    </location>
</feature>
<protein>
    <submittedName>
        <fullName evidence="3">Uncharacterized protein</fullName>
    </submittedName>
</protein>
<dbReference type="EMBL" id="JBHSFP010000011">
    <property type="protein sequence ID" value="MFC4532688.1"/>
    <property type="molecule type" value="Genomic_DNA"/>
</dbReference>
<gene>
    <name evidence="3" type="ORF">ACFO60_18075</name>
</gene>
<sequence>MMKRIATALVAATMGASALSVAAPAMADEAPDTTVSIESIRVTPNPVVIRGGDHVSVTATVSTVAAEDVKIDFEPTGKGGQPDCNPCPGATKASKSDSDWKVSDKTIVLDRHDPAGKWLVHVTATGKNGKVVEAEASFFVKIAQVRSHHGPRATRIAGFDASPEPVKKGRKLSLSGKLQTARCYGDWWWNGDAYVVGDNRCGADHRWHNWNRLGWQDIKVYFHRAHGGKWEYVDTIETNPDGSFYTKIPAYWSGTWKVVFEGSRGLYGSSATDYVKVVR</sequence>
<evidence type="ECO:0000256" key="1">
    <source>
        <dbReference type="SAM" id="MobiDB-lite"/>
    </source>
</evidence>